<dbReference type="Gene3D" id="3.30.559.10">
    <property type="entry name" value="Chloramphenicol acetyltransferase-like domain"/>
    <property type="match status" value="1"/>
</dbReference>
<dbReference type="OrthoDB" id="2548233at2759"/>
<evidence type="ECO:0000313" key="4">
    <source>
        <dbReference type="Proteomes" id="UP000320762"/>
    </source>
</evidence>
<evidence type="ECO:0000256" key="1">
    <source>
        <dbReference type="ARBA" id="ARBA00006439"/>
    </source>
</evidence>
<comment type="caution">
    <text evidence="3">The sequence shown here is derived from an EMBL/GenBank/DDBJ whole genome shotgun (WGS) entry which is preliminary data.</text>
</comment>
<dbReference type="InterPro" id="IPR023213">
    <property type="entry name" value="CAT-like_dom_sf"/>
</dbReference>
<dbReference type="GO" id="GO:0043386">
    <property type="term" value="P:mycotoxin biosynthetic process"/>
    <property type="evidence" value="ECO:0007669"/>
    <property type="project" value="InterPro"/>
</dbReference>
<proteinExistence type="inferred from homology"/>
<name>A0A550CH00_9AGAR</name>
<protein>
    <submittedName>
        <fullName evidence="3">Uncharacterized protein</fullName>
    </submittedName>
</protein>
<evidence type="ECO:0000313" key="3">
    <source>
        <dbReference type="EMBL" id="TRM64081.1"/>
    </source>
</evidence>
<dbReference type="PANTHER" id="PTHR42034:SF1">
    <property type="entry name" value="CONDENSATION DOMAIN-CONTAINING PROTEIN"/>
    <property type="match status" value="1"/>
</dbReference>
<accession>A0A550CH00</accession>
<keyword evidence="2" id="KW-0808">Transferase</keyword>
<keyword evidence="4" id="KW-1185">Reference proteome</keyword>
<dbReference type="InterPro" id="IPR009992">
    <property type="entry name" value="Tri3/Sat12/Sat16/Mac1"/>
</dbReference>
<gene>
    <name evidence="3" type="ORF">BD626DRAFT_493725</name>
</gene>
<comment type="similarity">
    <text evidence="1">Belongs to the trichothecene O-acetyltransferase family.</text>
</comment>
<dbReference type="Pfam" id="PF07428">
    <property type="entry name" value="Tri3"/>
    <property type="match status" value="1"/>
</dbReference>
<dbReference type="Proteomes" id="UP000320762">
    <property type="component" value="Unassembled WGS sequence"/>
</dbReference>
<sequence>MAAPSKTYPTLGVDPLPSRTSWCRDPQVPGRLIREADACGRVCDVMNLLRPGDDNIWVGIYVVLADPLAPVTLIALLKKAWALVRWEVPTIGAITVHEPQPGHALPKSCIAYDPVKGQDDLDAWLAESVQMHEGVNDLHELRYVLGPTPTPARIGDVQTILRVCPMAEGKFGLIFNSSHLAFDGGGVKSVLTRLLGHLTSMLRNPGYSNQLAHLQWGQEIDNLLPGHSDVLGDSEDVSFAEDTANKVMAVLAEKMPTYHPLVSVNQPLYPGIENKTRHLDHTFTLEETAALKAACKVSATNPTKVSMNHLGAPPDFLFPPVANPIRTVQGALCLLVLLDNPPAPDSTSNLIFWGMVGGRKRLRPPYNATGAYPGICITMSDLVVPAVLPPGNTKAQVLHLARAMKSEYERQAALPGIVAAADDIADGLAAMMAASEEPLAMPVYSGDGIAEDELQTRYPKEGQVVMEIEDIMVSGNHSDPGPSCRATQWKGRVKIAMDVNVLAVREEVAEGWLKTWVDLLLAAADLPS</sequence>
<dbReference type="PANTHER" id="PTHR42034">
    <property type="entry name" value="CHROMOSOME 7, WHOLE GENOME SHOTGUN SEQUENCE-RELATED"/>
    <property type="match status" value="1"/>
</dbReference>
<dbReference type="Gene3D" id="3.30.559.30">
    <property type="entry name" value="Nonribosomal peptide synthetase, condensation domain"/>
    <property type="match status" value="1"/>
</dbReference>
<dbReference type="GO" id="GO:0016407">
    <property type="term" value="F:acetyltransferase activity"/>
    <property type="evidence" value="ECO:0007669"/>
    <property type="project" value="InterPro"/>
</dbReference>
<dbReference type="AlphaFoldDB" id="A0A550CH00"/>
<dbReference type="EMBL" id="VDMD01000008">
    <property type="protein sequence ID" value="TRM64081.1"/>
    <property type="molecule type" value="Genomic_DNA"/>
</dbReference>
<evidence type="ECO:0000256" key="2">
    <source>
        <dbReference type="ARBA" id="ARBA00022679"/>
    </source>
</evidence>
<reference evidence="3 4" key="1">
    <citation type="journal article" date="2019" name="New Phytol.">
        <title>Comparative genomics reveals unique wood-decay strategies and fruiting body development in the Schizophyllaceae.</title>
        <authorList>
            <person name="Almasi E."/>
            <person name="Sahu N."/>
            <person name="Krizsan K."/>
            <person name="Balint B."/>
            <person name="Kovacs G.M."/>
            <person name="Kiss B."/>
            <person name="Cseklye J."/>
            <person name="Drula E."/>
            <person name="Henrissat B."/>
            <person name="Nagy I."/>
            <person name="Chovatia M."/>
            <person name="Adam C."/>
            <person name="LaButti K."/>
            <person name="Lipzen A."/>
            <person name="Riley R."/>
            <person name="Grigoriev I.V."/>
            <person name="Nagy L.G."/>
        </authorList>
    </citation>
    <scope>NUCLEOTIDE SEQUENCE [LARGE SCALE GENOMIC DNA]</scope>
    <source>
        <strain evidence="3 4">NL-1724</strain>
    </source>
</reference>
<organism evidence="3 4">
    <name type="scientific">Schizophyllum amplum</name>
    <dbReference type="NCBI Taxonomy" id="97359"/>
    <lineage>
        <taxon>Eukaryota</taxon>
        <taxon>Fungi</taxon>
        <taxon>Dikarya</taxon>
        <taxon>Basidiomycota</taxon>
        <taxon>Agaricomycotina</taxon>
        <taxon>Agaricomycetes</taxon>
        <taxon>Agaricomycetidae</taxon>
        <taxon>Agaricales</taxon>
        <taxon>Schizophyllaceae</taxon>
        <taxon>Schizophyllum</taxon>
    </lineage>
</organism>